<dbReference type="Pfam" id="PF01022">
    <property type="entry name" value="HTH_5"/>
    <property type="match status" value="1"/>
</dbReference>
<dbReference type="InterPro" id="IPR051011">
    <property type="entry name" value="Metal_resp_trans_reg"/>
</dbReference>
<evidence type="ECO:0000259" key="4">
    <source>
        <dbReference type="PROSITE" id="PS50987"/>
    </source>
</evidence>
<dbReference type="PROSITE" id="PS50987">
    <property type="entry name" value="HTH_ARSR_2"/>
    <property type="match status" value="1"/>
</dbReference>
<dbReference type="InterPro" id="IPR011991">
    <property type="entry name" value="ArsR-like_HTH"/>
</dbReference>
<reference evidence="5 6" key="1">
    <citation type="submission" date="2020-02" db="EMBL/GenBank/DDBJ databases">
        <title>Genome sequence of Parvularcula flava strain NH6-79.</title>
        <authorList>
            <person name="Abdul Karim M.H."/>
            <person name="Lam M.Q."/>
            <person name="Chen S.J."/>
            <person name="Yahya A."/>
            <person name="Shahir S."/>
            <person name="Shamsir M.S."/>
            <person name="Chong C.S."/>
        </authorList>
    </citation>
    <scope>NUCLEOTIDE SEQUENCE [LARGE SCALE GENOMIC DNA]</scope>
    <source>
        <strain evidence="5 6">NH6-79</strain>
    </source>
</reference>
<dbReference type="EMBL" id="VCJR02000002">
    <property type="protein sequence ID" value="NHK28371.1"/>
    <property type="molecule type" value="Genomic_DNA"/>
</dbReference>
<evidence type="ECO:0000313" key="6">
    <source>
        <dbReference type="Proteomes" id="UP000818603"/>
    </source>
</evidence>
<dbReference type="PANTHER" id="PTHR43132">
    <property type="entry name" value="ARSENICAL RESISTANCE OPERON REPRESSOR ARSR-RELATED"/>
    <property type="match status" value="1"/>
</dbReference>
<evidence type="ECO:0000256" key="3">
    <source>
        <dbReference type="ARBA" id="ARBA00023163"/>
    </source>
</evidence>
<dbReference type="NCBIfam" id="NF033788">
    <property type="entry name" value="HTH_metalloreg"/>
    <property type="match status" value="1"/>
</dbReference>
<accession>A0ABX0HJW5</accession>
<keyword evidence="2" id="KW-0238">DNA-binding</keyword>
<protein>
    <submittedName>
        <fullName evidence="5">Helix-turn-helix transcriptional regulator</fullName>
    </submittedName>
</protein>
<evidence type="ECO:0000256" key="2">
    <source>
        <dbReference type="ARBA" id="ARBA00023125"/>
    </source>
</evidence>
<gene>
    <name evidence="5" type="ORF">FF098_010685</name>
</gene>
<dbReference type="PRINTS" id="PR00778">
    <property type="entry name" value="HTHARSR"/>
</dbReference>
<dbReference type="InterPro" id="IPR036388">
    <property type="entry name" value="WH-like_DNA-bd_sf"/>
</dbReference>
<keyword evidence="6" id="KW-1185">Reference proteome</keyword>
<organism evidence="5 6">
    <name type="scientific">Aquisalinus luteolus</name>
    <dbReference type="NCBI Taxonomy" id="1566827"/>
    <lineage>
        <taxon>Bacteria</taxon>
        <taxon>Pseudomonadati</taxon>
        <taxon>Pseudomonadota</taxon>
        <taxon>Alphaproteobacteria</taxon>
        <taxon>Parvularculales</taxon>
        <taxon>Parvularculaceae</taxon>
        <taxon>Aquisalinus</taxon>
    </lineage>
</organism>
<dbReference type="CDD" id="cd00090">
    <property type="entry name" value="HTH_ARSR"/>
    <property type="match status" value="1"/>
</dbReference>
<dbReference type="RefSeq" id="WP_155140317.1">
    <property type="nucleotide sequence ID" value="NZ_BMGZ01000002.1"/>
</dbReference>
<name>A0ABX0HJW5_9PROT</name>
<keyword evidence="1" id="KW-0805">Transcription regulation</keyword>
<evidence type="ECO:0000313" key="5">
    <source>
        <dbReference type="EMBL" id="NHK28371.1"/>
    </source>
</evidence>
<dbReference type="InterPro" id="IPR036390">
    <property type="entry name" value="WH_DNA-bd_sf"/>
</dbReference>
<comment type="caution">
    <text evidence="5">The sequence shown here is derived from an EMBL/GenBank/DDBJ whole genome shotgun (WGS) entry which is preliminary data.</text>
</comment>
<keyword evidence="3" id="KW-0804">Transcription</keyword>
<dbReference type="Gene3D" id="1.10.10.10">
    <property type="entry name" value="Winged helix-like DNA-binding domain superfamily/Winged helix DNA-binding domain"/>
    <property type="match status" value="1"/>
</dbReference>
<dbReference type="SMART" id="SM00418">
    <property type="entry name" value="HTH_ARSR"/>
    <property type="match status" value="1"/>
</dbReference>
<feature type="domain" description="HTH arsR-type" evidence="4">
    <location>
        <begin position="14"/>
        <end position="107"/>
    </location>
</feature>
<proteinExistence type="predicted"/>
<dbReference type="Proteomes" id="UP000818603">
    <property type="component" value="Unassembled WGS sequence"/>
</dbReference>
<evidence type="ECO:0000256" key="1">
    <source>
        <dbReference type="ARBA" id="ARBA00023015"/>
    </source>
</evidence>
<sequence length="107" mass="11633">MTLPDAQNLPDLSEMSDKAGQAARHLKLLANEKRLMILCTLIAAGDMSVGALAERVGLSQSALSQHLSRLREDGLLATSRKGQTIHYRIDDPGTAEIIAVLYRLYCA</sequence>
<dbReference type="InterPro" id="IPR001845">
    <property type="entry name" value="HTH_ArsR_DNA-bd_dom"/>
</dbReference>
<dbReference type="PANTHER" id="PTHR43132:SF2">
    <property type="entry name" value="ARSENICAL RESISTANCE OPERON REPRESSOR ARSR-RELATED"/>
    <property type="match status" value="1"/>
</dbReference>
<dbReference type="SUPFAM" id="SSF46785">
    <property type="entry name" value="Winged helix' DNA-binding domain"/>
    <property type="match status" value="1"/>
</dbReference>